<evidence type="ECO:0000256" key="3">
    <source>
        <dbReference type="ARBA" id="ARBA00023002"/>
    </source>
</evidence>
<feature type="chain" id="PRO_5044665950" evidence="5">
    <location>
        <begin position="22"/>
        <end position="751"/>
    </location>
</feature>
<dbReference type="InterPro" id="IPR045087">
    <property type="entry name" value="Cu-oxidase_fam"/>
</dbReference>
<dbReference type="Gene3D" id="2.60.40.420">
    <property type="entry name" value="Cupredoxins - blue copper proteins"/>
    <property type="match status" value="3"/>
</dbReference>
<keyword evidence="3" id="KW-0560">Oxidoreductase</keyword>
<proteinExistence type="inferred from homology"/>
<dbReference type="PROSITE" id="PS00079">
    <property type="entry name" value="MULTICOPPER_OXIDASE1"/>
    <property type="match status" value="1"/>
</dbReference>
<keyword evidence="9" id="KW-1185">Reference proteome</keyword>
<evidence type="ECO:0000259" key="8">
    <source>
        <dbReference type="Pfam" id="PF07732"/>
    </source>
</evidence>
<dbReference type="GO" id="GO:0005507">
    <property type="term" value="F:copper ion binding"/>
    <property type="evidence" value="ECO:0007669"/>
    <property type="project" value="InterPro"/>
</dbReference>
<dbReference type="Pfam" id="PF00394">
    <property type="entry name" value="Cu-oxidase"/>
    <property type="match status" value="1"/>
</dbReference>
<keyword evidence="4" id="KW-0186">Copper</keyword>
<dbReference type="Pfam" id="PF07731">
    <property type="entry name" value="Cu-oxidase_2"/>
    <property type="match status" value="1"/>
</dbReference>
<accession>A0A8B8B3I9</accession>
<dbReference type="InterPro" id="IPR033138">
    <property type="entry name" value="Cu_oxidase_CS"/>
</dbReference>
<dbReference type="CDD" id="cd13905">
    <property type="entry name" value="CuRO_3_tcLLC2_insect_like"/>
    <property type="match status" value="1"/>
</dbReference>
<gene>
    <name evidence="10 11" type="primary">LOC111107109</name>
</gene>
<dbReference type="PANTHER" id="PTHR11709">
    <property type="entry name" value="MULTI-COPPER OXIDASE"/>
    <property type="match status" value="1"/>
</dbReference>
<evidence type="ECO:0000259" key="6">
    <source>
        <dbReference type="Pfam" id="PF00394"/>
    </source>
</evidence>
<evidence type="ECO:0000259" key="7">
    <source>
        <dbReference type="Pfam" id="PF07731"/>
    </source>
</evidence>
<evidence type="ECO:0000313" key="10">
    <source>
        <dbReference type="RefSeq" id="XP_022297811.1"/>
    </source>
</evidence>
<evidence type="ECO:0000256" key="4">
    <source>
        <dbReference type="ARBA" id="ARBA00023008"/>
    </source>
</evidence>
<reference evidence="10 11" key="1">
    <citation type="submission" date="2025-04" db="UniProtKB">
        <authorList>
            <consortium name="RefSeq"/>
        </authorList>
    </citation>
    <scope>IDENTIFICATION</scope>
    <source>
        <tissue evidence="10 11">Whole sample</tissue>
    </source>
</reference>
<dbReference type="KEGG" id="cvn:111107109"/>
<evidence type="ECO:0000256" key="5">
    <source>
        <dbReference type="SAM" id="SignalP"/>
    </source>
</evidence>
<dbReference type="FunFam" id="2.60.40.420:FF:000045">
    <property type="entry name" value="Laccase 2"/>
    <property type="match status" value="1"/>
</dbReference>
<dbReference type="InterPro" id="IPR002355">
    <property type="entry name" value="Cu_oxidase_Cu_BS"/>
</dbReference>
<dbReference type="RefSeq" id="XP_022297812.1">
    <property type="nucleotide sequence ID" value="XM_022442104.1"/>
</dbReference>
<evidence type="ECO:0000313" key="9">
    <source>
        <dbReference type="Proteomes" id="UP000694844"/>
    </source>
</evidence>
<dbReference type="AlphaFoldDB" id="A0A8B8B3I9"/>
<name>A0A8B8B3I9_CRAVI</name>
<dbReference type="CDD" id="cd13858">
    <property type="entry name" value="CuRO_1_tcLCC2_insect_like"/>
    <property type="match status" value="1"/>
</dbReference>
<dbReference type="InterPro" id="IPR001117">
    <property type="entry name" value="Cu-oxidase_2nd"/>
</dbReference>
<feature type="domain" description="Plastocyanin-like" evidence="6">
    <location>
        <begin position="249"/>
        <end position="369"/>
    </location>
</feature>
<dbReference type="InterPro" id="IPR011706">
    <property type="entry name" value="Cu-oxidase_C"/>
</dbReference>
<dbReference type="OrthoDB" id="2121828at2759"/>
<dbReference type="RefSeq" id="XP_022297811.1">
    <property type="nucleotide sequence ID" value="XM_022442103.1"/>
</dbReference>
<evidence type="ECO:0000256" key="2">
    <source>
        <dbReference type="ARBA" id="ARBA00022723"/>
    </source>
</evidence>
<dbReference type="Pfam" id="PF07732">
    <property type="entry name" value="Cu-oxidase_3"/>
    <property type="match status" value="1"/>
</dbReference>
<protein>
    <submittedName>
        <fullName evidence="10 11">Laccase-4-like</fullName>
    </submittedName>
</protein>
<dbReference type="CDD" id="cd13884">
    <property type="entry name" value="CuRO_2_tcLCC_insect_like"/>
    <property type="match status" value="1"/>
</dbReference>
<dbReference type="GeneID" id="111107109"/>
<dbReference type="GO" id="GO:0016491">
    <property type="term" value="F:oxidoreductase activity"/>
    <property type="evidence" value="ECO:0007669"/>
    <property type="project" value="UniProtKB-KW"/>
</dbReference>
<dbReference type="Proteomes" id="UP000694844">
    <property type="component" value="Chromosome 8"/>
</dbReference>
<evidence type="ECO:0000256" key="1">
    <source>
        <dbReference type="ARBA" id="ARBA00010609"/>
    </source>
</evidence>
<feature type="domain" description="Plastocyanin-like" evidence="7">
    <location>
        <begin position="471"/>
        <end position="627"/>
    </location>
</feature>
<sequence length="751" mass="83591">MQLTIAVAVAILVSLGARSEAFVCNKHARVCETSLEITSSLTMFHETEKAVYSKQGNLYRYDVTNITEATPINTDDVITADGWEKHRVVIVANGTLPGPTITAYENQILVIHVRNKLYSDTVSIHWHGLPQKDTPYMDGVSFVTQCPINPGQTFTYRFKASPKGTYWYHSHAGAQRAKGLYGALVILDRDPPPIVKDVSQDFVVQVQDWNHDYDVDQAFLYSEAGVFLNRTEIKPSLALDGSKFSLWYAESSLINGKGRFHDPKSGTHNEAPLEMFNVGQNQTYRFRLINAAAMYPYRVSIDGHPLTVIASDGFYIKPTEVESVIIHPGERFDFLIRATKPPGNYMIRGHTLEINRRTVAEAVIHYAGADQNFQNVFSTRQQCFPSKKCLVLNCPFTFYPDDQNIQCVRMDAVRSADSGGGVPDGQRNTLREYFLNFAFPGPDFTPDSVNGVEFTFPSVSAISQPTEITNQCRSANCSEQNVCSCTHSMDLDPNDTVQFVFLNMGRGRGWSHPVHMHGHSFHVLKMGYGVYNSTTGEFISQNSDIDCQGGTSQDSSLCNNATWSDPSWSNGNAPGLNNVDPPLKDTIIVPSGGYVVVRIRADNPGLWLLHCHIQLHSADGMSVLLNESFSNLPAVPKGFPKCGNFGGEVHSGAIQKQPTQPTVPTNKEMSVVKKKPRRGTGCRDDIDFCSEIKNVCTNPRLTEIRNTGCREFCHLCTDFGLRRLPSQHFKGVHTLAASDPYLIPWLQKIWK</sequence>
<dbReference type="SUPFAM" id="SSF49503">
    <property type="entry name" value="Cupredoxins"/>
    <property type="match status" value="3"/>
</dbReference>
<dbReference type="InterPro" id="IPR011707">
    <property type="entry name" value="Cu-oxidase-like_N"/>
</dbReference>
<dbReference type="PANTHER" id="PTHR11709:SF394">
    <property type="entry name" value="FI03373P-RELATED"/>
    <property type="match status" value="1"/>
</dbReference>
<comment type="similarity">
    <text evidence="1">Belongs to the multicopper oxidase family.</text>
</comment>
<keyword evidence="5" id="KW-0732">Signal</keyword>
<organism evidence="9 10">
    <name type="scientific">Crassostrea virginica</name>
    <name type="common">Eastern oyster</name>
    <dbReference type="NCBI Taxonomy" id="6565"/>
    <lineage>
        <taxon>Eukaryota</taxon>
        <taxon>Metazoa</taxon>
        <taxon>Spiralia</taxon>
        <taxon>Lophotrochozoa</taxon>
        <taxon>Mollusca</taxon>
        <taxon>Bivalvia</taxon>
        <taxon>Autobranchia</taxon>
        <taxon>Pteriomorphia</taxon>
        <taxon>Ostreida</taxon>
        <taxon>Ostreoidea</taxon>
        <taxon>Ostreidae</taxon>
        <taxon>Crassostrea</taxon>
    </lineage>
</organism>
<feature type="domain" description="Plastocyanin-like" evidence="8">
    <location>
        <begin position="85"/>
        <end position="189"/>
    </location>
</feature>
<dbReference type="InterPro" id="IPR008972">
    <property type="entry name" value="Cupredoxin"/>
</dbReference>
<dbReference type="GO" id="GO:0006826">
    <property type="term" value="P:iron ion transport"/>
    <property type="evidence" value="ECO:0007669"/>
    <property type="project" value="TreeGrafter"/>
</dbReference>
<evidence type="ECO:0000313" key="11">
    <source>
        <dbReference type="RefSeq" id="XP_022297812.1"/>
    </source>
</evidence>
<keyword evidence="2" id="KW-0479">Metal-binding</keyword>
<dbReference type="GO" id="GO:0005886">
    <property type="term" value="C:plasma membrane"/>
    <property type="evidence" value="ECO:0007669"/>
    <property type="project" value="TreeGrafter"/>
</dbReference>
<feature type="signal peptide" evidence="5">
    <location>
        <begin position="1"/>
        <end position="21"/>
    </location>
</feature>
<dbReference type="PROSITE" id="PS00080">
    <property type="entry name" value="MULTICOPPER_OXIDASE2"/>
    <property type="match status" value="1"/>
</dbReference>